<comment type="caution">
    <text evidence="3">The sequence shown here is derived from an EMBL/GenBank/DDBJ whole genome shotgun (WGS) entry which is preliminary data.</text>
</comment>
<gene>
    <name evidence="3" type="ORF">E1218_26865</name>
</gene>
<evidence type="ECO:0000313" key="3">
    <source>
        <dbReference type="EMBL" id="TDD18002.1"/>
    </source>
</evidence>
<proteinExistence type="predicted"/>
<keyword evidence="2" id="KW-1133">Transmembrane helix</keyword>
<feature type="region of interest" description="Disordered" evidence="1">
    <location>
        <begin position="176"/>
        <end position="201"/>
    </location>
</feature>
<organism evidence="3 4">
    <name type="scientific">Kribbella turkmenica</name>
    <dbReference type="NCBI Taxonomy" id="2530375"/>
    <lineage>
        <taxon>Bacteria</taxon>
        <taxon>Bacillati</taxon>
        <taxon>Actinomycetota</taxon>
        <taxon>Actinomycetes</taxon>
        <taxon>Propionibacteriales</taxon>
        <taxon>Kribbellaceae</taxon>
        <taxon>Kribbella</taxon>
    </lineage>
</organism>
<sequence>MAVYRVIWRSMCGVLITAGVVAGLIVLPVKVWVLVGLLAIILAFVAVVGRSAKDRQAGRSGVESLLRALVVAVAVIAVLGLGAVLQGSVVLLLLLVGVSSPRLVGRMLSGVTRAPEPPPGAVSTRQLCQEWRESYLSLRQAPTPAARIRIVRARQRCLDELERRDPDGFQAWLASAASAGGDPSRFVTESRRDNPPDQQVT</sequence>
<feature type="transmembrane region" description="Helical" evidence="2">
    <location>
        <begin position="6"/>
        <end position="26"/>
    </location>
</feature>
<evidence type="ECO:0000256" key="2">
    <source>
        <dbReference type="SAM" id="Phobius"/>
    </source>
</evidence>
<evidence type="ECO:0000256" key="1">
    <source>
        <dbReference type="SAM" id="MobiDB-lite"/>
    </source>
</evidence>
<keyword evidence="4" id="KW-1185">Reference proteome</keyword>
<protein>
    <submittedName>
        <fullName evidence="3">Uncharacterized protein</fullName>
    </submittedName>
</protein>
<name>A0A4R4WGD8_9ACTN</name>
<accession>A0A4R4WGD8</accession>
<reference evidence="3 4" key="1">
    <citation type="submission" date="2019-02" db="EMBL/GenBank/DDBJ databases">
        <title>Draft genome sequences of novel Actinobacteria.</title>
        <authorList>
            <person name="Sahin N."/>
            <person name="Ay H."/>
            <person name="Saygin H."/>
        </authorList>
    </citation>
    <scope>NUCLEOTIDE SEQUENCE [LARGE SCALE GENOMIC DNA]</scope>
    <source>
        <strain evidence="3 4">16K104</strain>
    </source>
</reference>
<dbReference type="RefSeq" id="WP_132324982.1">
    <property type="nucleotide sequence ID" value="NZ_SMKR01000141.1"/>
</dbReference>
<feature type="transmembrane region" description="Helical" evidence="2">
    <location>
        <begin position="69"/>
        <end position="98"/>
    </location>
</feature>
<dbReference type="AlphaFoldDB" id="A0A4R4WGD8"/>
<dbReference type="Proteomes" id="UP000295172">
    <property type="component" value="Unassembled WGS sequence"/>
</dbReference>
<dbReference type="EMBL" id="SMKR01000141">
    <property type="protein sequence ID" value="TDD18002.1"/>
    <property type="molecule type" value="Genomic_DNA"/>
</dbReference>
<evidence type="ECO:0000313" key="4">
    <source>
        <dbReference type="Proteomes" id="UP000295172"/>
    </source>
</evidence>
<dbReference type="OrthoDB" id="3827100at2"/>
<keyword evidence="2" id="KW-0812">Transmembrane</keyword>
<keyword evidence="2" id="KW-0472">Membrane</keyword>
<feature type="transmembrane region" description="Helical" evidence="2">
    <location>
        <begin position="31"/>
        <end position="49"/>
    </location>
</feature>